<reference evidence="1 2" key="1">
    <citation type="submission" date="2018-11" db="EMBL/GenBank/DDBJ databases">
        <title>Genomic Encyclopedia of Type Strains, Phase IV (KMG-IV): sequencing the most valuable type-strain genomes for metagenomic binning, comparative biology and taxonomic classification.</title>
        <authorList>
            <person name="Goeker M."/>
        </authorList>
    </citation>
    <scope>NUCLEOTIDE SEQUENCE [LARGE SCALE GENOMIC DNA]</scope>
    <source>
        <strain evidence="1 2">DSM 5900</strain>
    </source>
</reference>
<dbReference type="Proteomes" id="UP000278222">
    <property type="component" value="Unassembled WGS sequence"/>
</dbReference>
<gene>
    <name evidence="1" type="ORF">EDC65_3138</name>
</gene>
<dbReference type="Pfam" id="PF04250">
    <property type="entry name" value="DUF429"/>
    <property type="match status" value="1"/>
</dbReference>
<comment type="caution">
    <text evidence="1">The sequence shown here is derived from an EMBL/GenBank/DDBJ whole genome shotgun (WGS) entry which is preliminary data.</text>
</comment>
<dbReference type="AlphaFoldDB" id="A0A3N1L997"/>
<name>A0A3N1L997_9PROT</name>
<sequence>MILAGVDGCRGGWIMVARDMATDDWRVHHFARWDERPPADLTAVDMPIGLPDSGQRGCDFAARGLLGRHRQASVFIGLRRPLLDFADYPTANAWAKADGSGLSKQAWFLLPRIAEIDRAMGPADQERVRECHPELAFLRLAGEPLVQSKRTAEGLERRRRLLEAAGIDTSRLLTGLDRRMAAADDLFDAAAICLTAGRIAAGSATRLPAGDPPADGRGLRMEIWY</sequence>
<organism evidence="1 2">
    <name type="scientific">Stella humosa</name>
    <dbReference type="NCBI Taxonomy" id="94"/>
    <lineage>
        <taxon>Bacteria</taxon>
        <taxon>Pseudomonadati</taxon>
        <taxon>Pseudomonadota</taxon>
        <taxon>Alphaproteobacteria</taxon>
        <taxon>Rhodospirillales</taxon>
        <taxon>Stellaceae</taxon>
        <taxon>Stella</taxon>
    </lineage>
</organism>
<dbReference type="InterPro" id="IPR007362">
    <property type="entry name" value="DUF429"/>
</dbReference>
<accession>A0A3N1L997</accession>
<evidence type="ECO:0000313" key="1">
    <source>
        <dbReference type="EMBL" id="ROP91273.1"/>
    </source>
</evidence>
<keyword evidence="2" id="KW-1185">Reference proteome</keyword>
<dbReference type="RefSeq" id="WP_170216528.1">
    <property type="nucleotide sequence ID" value="NZ_AP019700.1"/>
</dbReference>
<dbReference type="EMBL" id="RJKX01000014">
    <property type="protein sequence ID" value="ROP91273.1"/>
    <property type="molecule type" value="Genomic_DNA"/>
</dbReference>
<proteinExistence type="predicted"/>
<evidence type="ECO:0000313" key="2">
    <source>
        <dbReference type="Proteomes" id="UP000278222"/>
    </source>
</evidence>
<protein>
    <submittedName>
        <fullName evidence="1">Putative RNase H-like nuclease</fullName>
    </submittedName>
</protein>